<dbReference type="OrthoDB" id="9844273at2"/>
<accession>A0A4S2DIR0</accession>
<evidence type="ECO:0000313" key="2">
    <source>
        <dbReference type="Proteomes" id="UP000306888"/>
    </source>
</evidence>
<dbReference type="AlphaFoldDB" id="A0A4S2DIR0"/>
<protein>
    <submittedName>
        <fullName evidence="1">Uncharacterized protein</fullName>
    </submittedName>
</protein>
<sequence>MGAMPGMVGITMPANVLVLRITNTTDKIIKNIQFNYDESNMKDVVISTLKPNQNKQVGISTINIKKDSKIKMYNEVDGKTYSYIIRDNSIKSELSKQYMIPTSIYINKVNDNGELEITTKLEE</sequence>
<evidence type="ECO:0000313" key="1">
    <source>
        <dbReference type="EMBL" id="TGY42056.1"/>
    </source>
</evidence>
<comment type="caution">
    <text evidence="1">The sequence shown here is derived from an EMBL/GenBank/DDBJ whole genome shotgun (WGS) entry which is preliminary data.</text>
</comment>
<reference evidence="1 2" key="1">
    <citation type="submission" date="2019-04" db="EMBL/GenBank/DDBJ databases">
        <title>Microbes associate with the intestines of laboratory mice.</title>
        <authorList>
            <person name="Navarre W."/>
            <person name="Wong E."/>
            <person name="Huang K."/>
            <person name="Tropini C."/>
            <person name="Ng K."/>
            <person name="Yu B."/>
        </authorList>
    </citation>
    <scope>NUCLEOTIDE SEQUENCE [LARGE SCALE GENOMIC DNA]</scope>
    <source>
        <strain evidence="1 2">NM50_B9-20</strain>
    </source>
</reference>
<gene>
    <name evidence="1" type="ORF">E5347_09985</name>
</gene>
<proteinExistence type="predicted"/>
<organism evidence="1 2">
    <name type="scientific">Clostridium sartagoforme</name>
    <dbReference type="NCBI Taxonomy" id="84031"/>
    <lineage>
        <taxon>Bacteria</taxon>
        <taxon>Bacillati</taxon>
        <taxon>Bacillota</taxon>
        <taxon>Clostridia</taxon>
        <taxon>Eubacteriales</taxon>
        <taxon>Clostridiaceae</taxon>
        <taxon>Clostridium</taxon>
    </lineage>
</organism>
<dbReference type="EMBL" id="SRYR01000004">
    <property type="protein sequence ID" value="TGY42056.1"/>
    <property type="molecule type" value="Genomic_DNA"/>
</dbReference>
<dbReference type="Proteomes" id="UP000306888">
    <property type="component" value="Unassembled WGS sequence"/>
</dbReference>
<dbReference type="RefSeq" id="WP_136006955.1">
    <property type="nucleotide sequence ID" value="NZ_SRYR01000004.1"/>
</dbReference>
<name>A0A4S2DIR0_9CLOT</name>
<keyword evidence="2" id="KW-1185">Reference proteome</keyword>